<dbReference type="GO" id="GO:0036121">
    <property type="term" value="F:double-stranded DNA helicase activity"/>
    <property type="evidence" value="ECO:0007669"/>
    <property type="project" value="TreeGrafter"/>
</dbReference>
<dbReference type="InterPro" id="IPR050742">
    <property type="entry name" value="Helicase_Restrict-Modif_Enz"/>
</dbReference>
<dbReference type="GO" id="GO:0070125">
    <property type="term" value="P:mitochondrial translational elongation"/>
    <property type="evidence" value="ECO:0007669"/>
    <property type="project" value="TreeGrafter"/>
</dbReference>
<keyword evidence="6" id="KW-1185">Reference proteome</keyword>
<feature type="region of interest" description="Disordered" evidence="2">
    <location>
        <begin position="741"/>
        <end position="764"/>
    </location>
</feature>
<dbReference type="CDD" id="cd18799">
    <property type="entry name" value="SF2_C_EcoAI-like"/>
    <property type="match status" value="1"/>
</dbReference>
<feature type="compositionally biased region" description="Basic residues" evidence="2">
    <location>
        <begin position="754"/>
        <end position="764"/>
    </location>
</feature>
<accession>A0A9P6R7M5</accession>
<dbReference type="GO" id="GO:0016787">
    <property type="term" value="F:hydrolase activity"/>
    <property type="evidence" value="ECO:0007669"/>
    <property type="project" value="InterPro"/>
</dbReference>
<dbReference type="PROSITE" id="PS51194">
    <property type="entry name" value="HELICASE_CTER"/>
    <property type="match status" value="1"/>
</dbReference>
<dbReference type="SMART" id="SM00487">
    <property type="entry name" value="DEXDc"/>
    <property type="match status" value="1"/>
</dbReference>
<dbReference type="PROSITE" id="PS51192">
    <property type="entry name" value="HELICASE_ATP_BIND_1"/>
    <property type="match status" value="1"/>
</dbReference>
<keyword evidence="1" id="KW-0347">Helicase</keyword>
<name>A0A9P6R7M5_9FUNG</name>
<proteinExistence type="predicted"/>
<protein>
    <recommendedName>
        <fullName evidence="7">P-loop containing nucleoside triphosphate hydrolase protein</fullName>
    </recommendedName>
</protein>
<dbReference type="PANTHER" id="PTHR47396">
    <property type="entry name" value="TYPE I RESTRICTION ENZYME ECOKI R PROTEIN"/>
    <property type="match status" value="1"/>
</dbReference>
<dbReference type="Pfam" id="PF04851">
    <property type="entry name" value="ResIII"/>
    <property type="match status" value="1"/>
</dbReference>
<comment type="caution">
    <text evidence="5">The sequence shown here is derived from an EMBL/GenBank/DDBJ whole genome shotgun (WGS) entry which is preliminary data.</text>
</comment>
<feature type="region of interest" description="Disordered" evidence="2">
    <location>
        <begin position="95"/>
        <end position="136"/>
    </location>
</feature>
<keyword evidence="1" id="KW-0547">Nucleotide-binding</keyword>
<evidence type="ECO:0000259" key="4">
    <source>
        <dbReference type="PROSITE" id="PS51194"/>
    </source>
</evidence>
<dbReference type="InterPro" id="IPR001650">
    <property type="entry name" value="Helicase_C-like"/>
</dbReference>
<dbReference type="Proteomes" id="UP000738325">
    <property type="component" value="Unassembled WGS sequence"/>
</dbReference>
<feature type="compositionally biased region" description="Polar residues" evidence="2">
    <location>
        <begin position="122"/>
        <end position="132"/>
    </location>
</feature>
<dbReference type="PANTHER" id="PTHR47396:SF1">
    <property type="entry name" value="ATP-DEPENDENT HELICASE IRC3-RELATED"/>
    <property type="match status" value="1"/>
</dbReference>
<evidence type="ECO:0000259" key="3">
    <source>
        <dbReference type="PROSITE" id="PS51192"/>
    </source>
</evidence>
<dbReference type="SMART" id="SM00490">
    <property type="entry name" value="HELICc"/>
    <property type="match status" value="1"/>
</dbReference>
<evidence type="ECO:0000256" key="2">
    <source>
        <dbReference type="SAM" id="MobiDB-lite"/>
    </source>
</evidence>
<dbReference type="GO" id="GO:0000403">
    <property type="term" value="F:Y-form DNA binding"/>
    <property type="evidence" value="ECO:0007669"/>
    <property type="project" value="TreeGrafter"/>
</dbReference>
<dbReference type="Gene3D" id="3.40.50.300">
    <property type="entry name" value="P-loop containing nucleotide triphosphate hydrolases"/>
    <property type="match status" value="2"/>
</dbReference>
<evidence type="ECO:0000313" key="5">
    <source>
        <dbReference type="EMBL" id="KAG0314174.1"/>
    </source>
</evidence>
<keyword evidence="1" id="KW-0378">Hydrolase</keyword>
<dbReference type="InterPro" id="IPR014001">
    <property type="entry name" value="Helicase_ATP-bd"/>
</dbReference>
<evidence type="ECO:0000313" key="6">
    <source>
        <dbReference type="Proteomes" id="UP000738325"/>
    </source>
</evidence>
<dbReference type="GO" id="GO:0061749">
    <property type="term" value="F:forked DNA-dependent helicase activity"/>
    <property type="evidence" value="ECO:0007669"/>
    <property type="project" value="TreeGrafter"/>
</dbReference>
<dbReference type="InterPro" id="IPR027417">
    <property type="entry name" value="P-loop_NTPase"/>
</dbReference>
<keyword evidence="1" id="KW-0067">ATP-binding</keyword>
<feature type="domain" description="Helicase ATP-binding" evidence="3">
    <location>
        <begin position="153"/>
        <end position="317"/>
    </location>
</feature>
<reference evidence="5" key="1">
    <citation type="journal article" date="2020" name="Fungal Divers.">
        <title>Resolving the Mortierellaceae phylogeny through synthesis of multi-gene phylogenetics and phylogenomics.</title>
        <authorList>
            <person name="Vandepol N."/>
            <person name="Liber J."/>
            <person name="Desiro A."/>
            <person name="Na H."/>
            <person name="Kennedy M."/>
            <person name="Barry K."/>
            <person name="Grigoriev I.V."/>
            <person name="Miller A.N."/>
            <person name="O'Donnell K."/>
            <person name="Stajich J.E."/>
            <person name="Bonito G."/>
        </authorList>
    </citation>
    <scope>NUCLEOTIDE SEQUENCE</scope>
    <source>
        <strain evidence="5">REB-010B</strain>
    </source>
</reference>
<organism evidence="5 6">
    <name type="scientific">Dissophora globulifera</name>
    <dbReference type="NCBI Taxonomy" id="979702"/>
    <lineage>
        <taxon>Eukaryota</taxon>
        <taxon>Fungi</taxon>
        <taxon>Fungi incertae sedis</taxon>
        <taxon>Mucoromycota</taxon>
        <taxon>Mortierellomycotina</taxon>
        <taxon>Mortierellomycetes</taxon>
        <taxon>Mortierellales</taxon>
        <taxon>Mortierellaceae</taxon>
        <taxon>Dissophora</taxon>
    </lineage>
</organism>
<dbReference type="EMBL" id="JAAAIP010000638">
    <property type="protein sequence ID" value="KAG0314174.1"/>
    <property type="molecule type" value="Genomic_DNA"/>
</dbReference>
<dbReference type="AlphaFoldDB" id="A0A9P6R7M5"/>
<dbReference type="InterPro" id="IPR006935">
    <property type="entry name" value="Helicase/UvrB_N"/>
</dbReference>
<sequence length="814" mass="90713">MPWQWSGTARSYATEAALVQEEPIVVARIRTTRKNADIEGNATETLASASRAPPKTRAPRTKKAAAVEDGTNAATTKLIGKTAAKVQAASPKLRKKKTAEVDESATTANVKKTTRRSKIKTPVQNLTTSSATAPAEKTQLRPYQQECIDACLTNLSNGIKRQIVSLPVGSGKTVIFSHLMKKVPEPFPGATKTLILAHRQELLEQTKAHVLRTGTGLSVTVDQGKRIADMSADVIVASVPSLGRVGAPRLAKYDPSQFKCIIIDEAHHAAADSYMRILKHFKADVKDTHIFVYGCSATVRRHDGLRLGGAFDYISFHKSFITMIEDKWLCGLQVSTIQTDFDLRDVKMQGGDFAQKDLSIKVNTPLRNEIIVRSFMTYCKSRKSTVVFAVDIEHLETLTELFRQHGFDARGLSSKTDDVERAQMLKDFRERKFPVIVNCGILTEGTDIPAIDSIIMARPTKSNVLFQQMLGRGMRLYDGKENCLVLDFVDVVKGEGLVNLPTLLGLDTESLLNKTAVINNQQDVDTIREEEIAALEQDQTPNTITQFPDETETVTAVDPMTGLKVARIRVLEYENPYQLLGDCSGIPRRVWEMSPNSWVNVGPDAFVLTFNDITFRIDRSEDGIFRCRKRVNIKQKIAEASVSSFQNGVLRFKNNYAAAATERKRQKEEEGGETMSYIKSKGVPLPIESDTLEDCLHGVDTWIAQNIGHFPELLGRYAKWRSFPASDSQLRFLRKLGYDQDEPEEGEDQALQQQRRRGSARRLTKGQAANMITRLVNGAGKRWEEGKKFKIKRAKELAKEIGVDVGPIPKFVEV</sequence>
<gene>
    <name evidence="5" type="ORF">BGZ99_008305</name>
</gene>
<dbReference type="GO" id="GO:0005524">
    <property type="term" value="F:ATP binding"/>
    <property type="evidence" value="ECO:0007669"/>
    <property type="project" value="InterPro"/>
</dbReference>
<dbReference type="SUPFAM" id="SSF52540">
    <property type="entry name" value="P-loop containing nucleoside triphosphate hydrolases"/>
    <property type="match status" value="1"/>
</dbReference>
<dbReference type="OrthoDB" id="16911at2759"/>
<feature type="domain" description="Helicase C-terminal" evidence="4">
    <location>
        <begin position="371"/>
        <end position="555"/>
    </location>
</feature>
<evidence type="ECO:0000256" key="1">
    <source>
        <dbReference type="ARBA" id="ARBA00022806"/>
    </source>
</evidence>
<dbReference type="GO" id="GO:0032042">
    <property type="term" value="P:mitochondrial DNA metabolic process"/>
    <property type="evidence" value="ECO:0007669"/>
    <property type="project" value="TreeGrafter"/>
</dbReference>
<dbReference type="GO" id="GO:0005759">
    <property type="term" value="C:mitochondrial matrix"/>
    <property type="evidence" value="ECO:0007669"/>
    <property type="project" value="TreeGrafter"/>
</dbReference>
<evidence type="ECO:0008006" key="7">
    <source>
        <dbReference type="Google" id="ProtNLM"/>
    </source>
</evidence>
<dbReference type="Pfam" id="PF00271">
    <property type="entry name" value="Helicase_C"/>
    <property type="match status" value="1"/>
</dbReference>
<feature type="region of interest" description="Disordered" evidence="2">
    <location>
        <begin position="40"/>
        <end position="61"/>
    </location>
</feature>